<name>A0A919BQB2_9GAMM</name>
<dbReference type="Proteomes" id="UP000623842">
    <property type="component" value="Unassembled WGS sequence"/>
</dbReference>
<dbReference type="PANTHER" id="PTHR33121">
    <property type="entry name" value="CYCLIC DI-GMP PHOSPHODIESTERASE PDEF"/>
    <property type="match status" value="1"/>
</dbReference>
<dbReference type="CDD" id="cd01948">
    <property type="entry name" value="EAL"/>
    <property type="match status" value="1"/>
</dbReference>
<dbReference type="Pfam" id="PF00563">
    <property type="entry name" value="EAL"/>
    <property type="match status" value="1"/>
</dbReference>
<sequence length="529" mass="59440">MPTLRYKIKASLVATLGTLITIALIYPEEIATKKSIARSQIQTEFNWLKRDFNQQLKQLSEFFDQHQTLEAGCTESTLLALRKGHFQIPNVAEFGIVNPDGDLVCTSWGEVDNNKDISGPKPINPGKLRFFGPAHTSLIGEAALVIAKTRADFYEINALMPQSILNGHLKELDSRYTFAAIVHTNTGVPLSIVGKYSLPVNQQLFPLKTFIAQDGSTFDDLSKQFLIAEPLSNLPSLSMMIAIKHDELYKDSYSPSAINILLFAACFAGLFFLTKSYQELYRSRKSKLLHAMQTGQFINHYQLIWDSNQQKYVGMETLARQVHPVEGLLSPDRFLPEIEQNNLNIPLTCAVLDNLYADFSHSPLKLNEIKININITGEHLKDTEFHDKVIQLKSLIPNLVLELTETELVELDDSTVINAIDKFKAHKILLAIDDFGTGYAGLQYLRQLPFDILKIDRSFISAIGTESHLSKMLDALIDLAKKLNLDIVAEGVETKIQAQYLESKGVHLHQGWLYHKASPINQLPPLRAN</sequence>
<dbReference type="PROSITE" id="PS50883">
    <property type="entry name" value="EAL"/>
    <property type="match status" value="1"/>
</dbReference>
<protein>
    <submittedName>
        <fullName evidence="2">Diguanylate phosphodiesterase</fullName>
    </submittedName>
</protein>
<dbReference type="EMBL" id="BNCK01000009">
    <property type="protein sequence ID" value="GHG02921.1"/>
    <property type="molecule type" value="Genomic_DNA"/>
</dbReference>
<keyword evidence="3" id="KW-1185">Reference proteome</keyword>
<dbReference type="CDD" id="cd18773">
    <property type="entry name" value="PDC1_HK_sensor"/>
    <property type="match status" value="1"/>
</dbReference>
<dbReference type="InterPro" id="IPR035919">
    <property type="entry name" value="EAL_sf"/>
</dbReference>
<dbReference type="Gene3D" id="3.20.20.450">
    <property type="entry name" value="EAL domain"/>
    <property type="match status" value="1"/>
</dbReference>
<dbReference type="SUPFAM" id="SSF141868">
    <property type="entry name" value="EAL domain-like"/>
    <property type="match status" value="1"/>
</dbReference>
<organism evidence="2 3">
    <name type="scientific">Thalassotalea marina</name>
    <dbReference type="NCBI Taxonomy" id="1673741"/>
    <lineage>
        <taxon>Bacteria</taxon>
        <taxon>Pseudomonadati</taxon>
        <taxon>Pseudomonadota</taxon>
        <taxon>Gammaproteobacteria</taxon>
        <taxon>Alteromonadales</taxon>
        <taxon>Colwelliaceae</taxon>
        <taxon>Thalassotalea</taxon>
    </lineage>
</organism>
<feature type="domain" description="EAL" evidence="1">
    <location>
        <begin position="281"/>
        <end position="529"/>
    </location>
</feature>
<gene>
    <name evidence="2" type="ORF">GCM10017161_34920</name>
</gene>
<dbReference type="SMART" id="SM00052">
    <property type="entry name" value="EAL"/>
    <property type="match status" value="1"/>
</dbReference>
<evidence type="ECO:0000313" key="3">
    <source>
        <dbReference type="Proteomes" id="UP000623842"/>
    </source>
</evidence>
<evidence type="ECO:0000259" key="1">
    <source>
        <dbReference type="PROSITE" id="PS50883"/>
    </source>
</evidence>
<dbReference type="InterPro" id="IPR001633">
    <property type="entry name" value="EAL_dom"/>
</dbReference>
<evidence type="ECO:0000313" key="2">
    <source>
        <dbReference type="EMBL" id="GHG02921.1"/>
    </source>
</evidence>
<dbReference type="AlphaFoldDB" id="A0A919BQB2"/>
<proteinExistence type="predicted"/>
<accession>A0A919BQB2</accession>
<reference evidence="2" key="1">
    <citation type="journal article" date="2014" name="Int. J. Syst. Evol. Microbiol.">
        <title>Complete genome sequence of Corynebacterium casei LMG S-19264T (=DSM 44701T), isolated from a smear-ripened cheese.</title>
        <authorList>
            <consortium name="US DOE Joint Genome Institute (JGI-PGF)"/>
            <person name="Walter F."/>
            <person name="Albersmeier A."/>
            <person name="Kalinowski J."/>
            <person name="Ruckert C."/>
        </authorList>
    </citation>
    <scope>NUCLEOTIDE SEQUENCE</scope>
    <source>
        <strain evidence="2">KCTC 42731</strain>
    </source>
</reference>
<reference evidence="2" key="2">
    <citation type="submission" date="2020-09" db="EMBL/GenBank/DDBJ databases">
        <authorList>
            <person name="Sun Q."/>
            <person name="Kim S."/>
        </authorList>
    </citation>
    <scope>NUCLEOTIDE SEQUENCE</scope>
    <source>
        <strain evidence="2">KCTC 42731</strain>
    </source>
</reference>
<dbReference type="PANTHER" id="PTHR33121:SF79">
    <property type="entry name" value="CYCLIC DI-GMP PHOSPHODIESTERASE PDED-RELATED"/>
    <property type="match status" value="1"/>
</dbReference>
<comment type="caution">
    <text evidence="2">The sequence shown here is derived from an EMBL/GenBank/DDBJ whole genome shotgun (WGS) entry which is preliminary data.</text>
</comment>
<dbReference type="RefSeq" id="WP_189773333.1">
    <property type="nucleotide sequence ID" value="NZ_BNCK01000009.1"/>
</dbReference>
<dbReference type="InterPro" id="IPR050706">
    <property type="entry name" value="Cyclic-di-GMP_PDE-like"/>
</dbReference>
<dbReference type="GO" id="GO:0071111">
    <property type="term" value="F:cyclic-guanylate-specific phosphodiesterase activity"/>
    <property type="evidence" value="ECO:0007669"/>
    <property type="project" value="InterPro"/>
</dbReference>